<dbReference type="GO" id="GO:0032259">
    <property type="term" value="P:methylation"/>
    <property type="evidence" value="ECO:0007669"/>
    <property type="project" value="UniProtKB-KW"/>
</dbReference>
<dbReference type="EMBL" id="LR586016">
    <property type="protein sequence ID" value="VIP05693.1"/>
    <property type="molecule type" value="Genomic_DNA"/>
</dbReference>
<dbReference type="GO" id="GO:0008168">
    <property type="term" value="F:methyltransferase activity"/>
    <property type="evidence" value="ECO:0007669"/>
    <property type="project" value="UniProtKB-KW"/>
</dbReference>
<dbReference type="PANTHER" id="PTHR43861">
    <property type="entry name" value="TRANS-ACONITATE 2-METHYLTRANSFERASE-RELATED"/>
    <property type="match status" value="1"/>
</dbReference>
<reference evidence="4" key="1">
    <citation type="submission" date="2019-04" db="EMBL/GenBank/DDBJ databases">
        <authorList>
            <consortium name="Science for Life Laboratories"/>
        </authorList>
    </citation>
    <scope>NUCLEOTIDE SEQUENCE</scope>
    <source>
        <strain evidence="4">MBLW1</strain>
    </source>
</reference>
<evidence type="ECO:0000313" key="5">
    <source>
        <dbReference type="Proteomes" id="UP000464378"/>
    </source>
</evidence>
<dbReference type="PANTHER" id="PTHR43861:SF1">
    <property type="entry name" value="TRANS-ACONITATE 2-METHYLTRANSFERASE"/>
    <property type="match status" value="1"/>
</dbReference>
<keyword evidence="5" id="KW-1185">Reference proteome</keyword>
<dbReference type="InterPro" id="IPR029063">
    <property type="entry name" value="SAM-dependent_MTases_sf"/>
</dbReference>
<dbReference type="InterPro" id="IPR041698">
    <property type="entry name" value="Methyltransf_25"/>
</dbReference>
<accession>A0A6C2YX29</accession>
<dbReference type="FunCoup" id="A0A6C2YX29">
    <property type="interactions" value="15"/>
</dbReference>
<evidence type="ECO:0000256" key="2">
    <source>
        <dbReference type="ARBA" id="ARBA00022679"/>
    </source>
</evidence>
<organism evidence="4">
    <name type="scientific">Tuwongella immobilis</name>
    <dbReference type="NCBI Taxonomy" id="692036"/>
    <lineage>
        <taxon>Bacteria</taxon>
        <taxon>Pseudomonadati</taxon>
        <taxon>Planctomycetota</taxon>
        <taxon>Planctomycetia</taxon>
        <taxon>Gemmatales</taxon>
        <taxon>Gemmataceae</taxon>
        <taxon>Tuwongella</taxon>
    </lineage>
</organism>
<evidence type="ECO:0000259" key="3">
    <source>
        <dbReference type="Pfam" id="PF13649"/>
    </source>
</evidence>
<name>A0A6C2YX29_9BACT</name>
<dbReference type="RefSeq" id="WP_162660861.1">
    <property type="nucleotide sequence ID" value="NZ_LR593887.1"/>
</dbReference>
<dbReference type="Proteomes" id="UP000464378">
    <property type="component" value="Chromosome"/>
</dbReference>
<dbReference type="CDD" id="cd02440">
    <property type="entry name" value="AdoMet_MTases"/>
    <property type="match status" value="1"/>
</dbReference>
<feature type="domain" description="Methyltransferase" evidence="3">
    <location>
        <begin position="59"/>
        <end position="157"/>
    </location>
</feature>
<dbReference type="SUPFAM" id="SSF53335">
    <property type="entry name" value="S-adenosyl-L-methionine-dependent methyltransferases"/>
    <property type="match status" value="1"/>
</dbReference>
<evidence type="ECO:0000313" key="4">
    <source>
        <dbReference type="EMBL" id="VIP05693.1"/>
    </source>
</evidence>
<dbReference type="EMBL" id="LR593887">
    <property type="protein sequence ID" value="VTS08742.1"/>
    <property type="molecule type" value="Genomic_DNA"/>
</dbReference>
<protein>
    <recommendedName>
        <fullName evidence="3">Methyltransferase domain-containing protein</fullName>
    </recommendedName>
</protein>
<gene>
    <name evidence="4" type="ORF">GMBLW1_35000</name>
</gene>
<dbReference type="AlphaFoldDB" id="A0A6C2YX29"/>
<sequence length="246" mass="27412">MTDSARPKSSVAQIRARFDADVDRFSNLETGQTAAMDSVLAQTLLAQAAARITPHAQRILDVGCGAGNFTLRLLPHLPHREIVLLDLSQPMLDRATERIRAVSHGSIETVCGDVRELHRPDQSLDIILAAAVLHHLRTDAEWDAVFAAFHRWLRPGGSVWIYDLVTSQIPELDALQWAQYRHYLTSMQGTDFADKVMGYIDDEDTPRPLMEQLDRLRHAGFAQVDVVHRHGCFAAFGAIRTADSLA</sequence>
<dbReference type="Gene3D" id="3.40.50.150">
    <property type="entry name" value="Vaccinia Virus protein VP39"/>
    <property type="match status" value="1"/>
</dbReference>
<proteinExistence type="predicted"/>
<keyword evidence="1 4" id="KW-0489">Methyltransferase</keyword>
<keyword evidence="2 4" id="KW-0808">Transferase</keyword>
<evidence type="ECO:0000256" key="1">
    <source>
        <dbReference type="ARBA" id="ARBA00022603"/>
    </source>
</evidence>
<dbReference type="Pfam" id="PF13649">
    <property type="entry name" value="Methyltransf_25"/>
    <property type="match status" value="1"/>
</dbReference>
<dbReference type="InParanoid" id="A0A6C2YX29"/>
<dbReference type="KEGG" id="tim:GMBLW1_35000"/>